<gene>
    <name evidence="2" type="ORF">RN605_02795</name>
    <name evidence="1" type="ORF">RN608_09495</name>
</gene>
<dbReference type="EMBL" id="CP134890">
    <property type="protein sequence ID" value="WNM22299.1"/>
    <property type="molecule type" value="Genomic_DNA"/>
</dbReference>
<protein>
    <submittedName>
        <fullName evidence="1">DUF1572 domain-containing protein</fullName>
    </submittedName>
</protein>
<accession>A0AA96F193</accession>
<dbReference type="Proteomes" id="UP001304515">
    <property type="component" value="Chromosome"/>
</dbReference>
<name>A0AA96EW70_9FLAO</name>
<evidence type="ECO:0000313" key="1">
    <source>
        <dbReference type="EMBL" id="WNM18248.1"/>
    </source>
</evidence>
<sequence length="155" mass="18158">MTRNQNLASRLREVYLNGRWIANTNYKEQIESITWQQATQKVANLNTIALLTYHVNYYLAGLIDAFQNGKLEISDKYSFDMPPLHSEHNWKMMVEGFLTNAEKFAQCVEQLEDHCLDEAFIDEKYGTYLRNIEGVLEHSYYHLGQISLIRKMITS</sequence>
<dbReference type="KEGG" id="fcj:RN605_02795"/>
<evidence type="ECO:0000313" key="3">
    <source>
        <dbReference type="Proteomes" id="UP001304515"/>
    </source>
</evidence>
<evidence type="ECO:0000313" key="2">
    <source>
        <dbReference type="EMBL" id="WNM22299.1"/>
    </source>
</evidence>
<dbReference type="Gene3D" id="1.20.120.450">
    <property type="entry name" value="dinb family like domain"/>
    <property type="match status" value="1"/>
</dbReference>
<accession>A0AA96EW70</accession>
<dbReference type="AlphaFoldDB" id="A0AA96EW70"/>
<proteinExistence type="predicted"/>
<dbReference type="InterPro" id="IPR034660">
    <property type="entry name" value="DinB/YfiT-like"/>
</dbReference>
<dbReference type="EMBL" id="CP134878">
    <property type="protein sequence ID" value="WNM18248.1"/>
    <property type="molecule type" value="Genomic_DNA"/>
</dbReference>
<dbReference type="RefSeq" id="WP_313322011.1">
    <property type="nucleotide sequence ID" value="NZ_CP134878.1"/>
</dbReference>
<keyword evidence="3" id="KW-1185">Reference proteome</keyword>
<organism evidence="1">
    <name type="scientific">Flavobacterium capsici</name>
    <dbReference type="NCBI Taxonomy" id="3075618"/>
    <lineage>
        <taxon>Bacteria</taxon>
        <taxon>Pseudomonadati</taxon>
        <taxon>Bacteroidota</taxon>
        <taxon>Flavobacteriia</taxon>
        <taxon>Flavobacteriales</taxon>
        <taxon>Flavobacteriaceae</taxon>
        <taxon>Flavobacterium</taxon>
    </lineage>
</organism>
<dbReference type="SUPFAM" id="SSF109854">
    <property type="entry name" value="DinB/YfiT-like putative metalloenzymes"/>
    <property type="match status" value="1"/>
</dbReference>
<reference evidence="1 3" key="1">
    <citation type="submission" date="2023-09" db="EMBL/GenBank/DDBJ databases">
        <title>Flavobacterium sp. a novel bacteria isolate from Pepper rhizosphere.</title>
        <authorList>
            <person name="Peng Y."/>
            <person name="Lee J."/>
        </authorList>
    </citation>
    <scope>NUCLEOTIDE SEQUENCE</scope>
    <source>
        <strain evidence="1">PMR2A8</strain>
        <strain evidence="2 3">PMTSA4</strain>
    </source>
</reference>